<proteinExistence type="predicted"/>
<feature type="compositionally biased region" description="Polar residues" evidence="1">
    <location>
        <begin position="545"/>
        <end position="572"/>
    </location>
</feature>
<feature type="compositionally biased region" description="Acidic residues" evidence="1">
    <location>
        <begin position="529"/>
        <end position="538"/>
    </location>
</feature>
<feature type="region of interest" description="Disordered" evidence="1">
    <location>
        <begin position="509"/>
        <end position="572"/>
    </location>
</feature>
<dbReference type="Proteomes" id="UP001161247">
    <property type="component" value="Chromosome 4"/>
</dbReference>
<evidence type="ECO:0000256" key="1">
    <source>
        <dbReference type="SAM" id="MobiDB-lite"/>
    </source>
</evidence>
<organism evidence="2 3">
    <name type="scientific">Oldenlandia corymbosa var. corymbosa</name>
    <dbReference type="NCBI Taxonomy" id="529605"/>
    <lineage>
        <taxon>Eukaryota</taxon>
        <taxon>Viridiplantae</taxon>
        <taxon>Streptophyta</taxon>
        <taxon>Embryophyta</taxon>
        <taxon>Tracheophyta</taxon>
        <taxon>Spermatophyta</taxon>
        <taxon>Magnoliopsida</taxon>
        <taxon>eudicotyledons</taxon>
        <taxon>Gunneridae</taxon>
        <taxon>Pentapetalae</taxon>
        <taxon>asterids</taxon>
        <taxon>lamiids</taxon>
        <taxon>Gentianales</taxon>
        <taxon>Rubiaceae</taxon>
        <taxon>Rubioideae</taxon>
        <taxon>Spermacoceae</taxon>
        <taxon>Hedyotis-Oldenlandia complex</taxon>
        <taxon>Oldenlandia</taxon>
    </lineage>
</organism>
<feature type="region of interest" description="Disordered" evidence="1">
    <location>
        <begin position="30"/>
        <end position="81"/>
    </location>
</feature>
<feature type="region of interest" description="Disordered" evidence="1">
    <location>
        <begin position="374"/>
        <end position="402"/>
    </location>
</feature>
<evidence type="ECO:0000313" key="2">
    <source>
        <dbReference type="EMBL" id="CAI9102258.1"/>
    </source>
</evidence>
<sequence>MHGSGYEAVKTAFRIGKYVKPKTVAVEVEANPKGKGKAGGKAKAGPEKTKKTLNVARGKAKQENPVHVDGSDEESDSEESEKGIVAIGESIALKKAVSESGGSMATRNPDLKSVQDFASTINSDDRVKAVRTRDDLPVELDMKAPLDWYIVKKHPRTGIKKMVEAYGGSPEWKPKFMFVKASKNYYVAWNYREAEGLRAVKDDWTKEDDERVAELDDDLKKILKYPKLIKWSDVQHYIPPIPVEEEKDTNVLVEEEKDEEESTTVVAGAKNKSKRLVKVSEKEKKKKADVAASKLTVQGENIVKGPLEEEATILPSHVFEGGPTVAVHTFGDPPTIECPLLEEFAAQLTATDIVRLVNECILDGILDAPKEIKGGAGLGSDQEGPGACREGRSRGEESADTSQRAGVSLCGMAVAIEEVNLAATEYRAHKLAVAGLKRLNGDRPIKAKWFKQFLKESPKKTMYEALVKVLTKLSGERLSLWEALCKTLVKMGTPEDMAMFPGDPATVLSKGPSEKEPIPEVPDEYISIELEEEDDEASREDVTDIGNSGVQKNAGETSQSHPEDGSTGQDAV</sequence>
<evidence type="ECO:0000313" key="3">
    <source>
        <dbReference type="Proteomes" id="UP001161247"/>
    </source>
</evidence>
<accession>A0AAV1D3Y3</accession>
<gene>
    <name evidence="2" type="ORF">OLC1_LOCUS11640</name>
</gene>
<dbReference type="EMBL" id="OX459121">
    <property type="protein sequence ID" value="CAI9102258.1"/>
    <property type="molecule type" value="Genomic_DNA"/>
</dbReference>
<keyword evidence="3" id="KW-1185">Reference proteome</keyword>
<name>A0AAV1D3Y3_OLDCO</name>
<protein>
    <submittedName>
        <fullName evidence="2">OLC1v1000499C1</fullName>
    </submittedName>
</protein>
<reference evidence="2" key="1">
    <citation type="submission" date="2023-03" db="EMBL/GenBank/DDBJ databases">
        <authorList>
            <person name="Julca I."/>
        </authorList>
    </citation>
    <scope>NUCLEOTIDE SEQUENCE</scope>
</reference>
<feature type="compositionally biased region" description="Basic and acidic residues" evidence="1">
    <location>
        <begin position="60"/>
        <end position="70"/>
    </location>
</feature>
<dbReference type="AlphaFoldDB" id="A0AAV1D3Y3"/>